<name>A0ABD1Z5Q8_9MARC</name>
<feature type="compositionally biased region" description="Basic and acidic residues" evidence="1">
    <location>
        <begin position="95"/>
        <end position="110"/>
    </location>
</feature>
<protein>
    <submittedName>
        <fullName evidence="2">Uncharacterized protein</fullName>
    </submittedName>
</protein>
<proteinExistence type="predicted"/>
<reference evidence="2 3" key="1">
    <citation type="submission" date="2024-09" db="EMBL/GenBank/DDBJ databases">
        <title>Chromosome-scale assembly of Riccia fluitans.</title>
        <authorList>
            <person name="Paukszto L."/>
            <person name="Sawicki J."/>
            <person name="Karawczyk K."/>
            <person name="Piernik-Szablinska J."/>
            <person name="Szczecinska M."/>
            <person name="Mazdziarz M."/>
        </authorList>
    </citation>
    <scope>NUCLEOTIDE SEQUENCE [LARGE SCALE GENOMIC DNA]</scope>
    <source>
        <strain evidence="2">Rf_01</strain>
        <tissue evidence="2">Aerial parts of the thallus</tissue>
    </source>
</reference>
<evidence type="ECO:0000256" key="1">
    <source>
        <dbReference type="SAM" id="MobiDB-lite"/>
    </source>
</evidence>
<gene>
    <name evidence="2" type="ORF">R1flu_010385</name>
</gene>
<keyword evidence="3" id="KW-1185">Reference proteome</keyword>
<dbReference type="EMBL" id="JBHFFA010000002">
    <property type="protein sequence ID" value="KAL2642798.1"/>
    <property type="molecule type" value="Genomic_DNA"/>
</dbReference>
<sequence length="139" mass="15393">MDDCFRRALLQANTLTRNTAIQLQAEMKLLITSKQTKLEIRFVLASFPFATLKMRNSQATKCISKSRTEGYSSVWKSSTSTSCAPGQDVSAIGGPREEMKDGSNLERRDAPCQNLDSCATDDPLERQNTKKTTAITPLD</sequence>
<feature type="compositionally biased region" description="Polar residues" evidence="1">
    <location>
        <begin position="130"/>
        <end position="139"/>
    </location>
</feature>
<feature type="region of interest" description="Disordered" evidence="1">
    <location>
        <begin position="74"/>
        <end position="139"/>
    </location>
</feature>
<dbReference type="AlphaFoldDB" id="A0ABD1Z5Q8"/>
<accession>A0ABD1Z5Q8</accession>
<evidence type="ECO:0000313" key="2">
    <source>
        <dbReference type="EMBL" id="KAL2642798.1"/>
    </source>
</evidence>
<evidence type="ECO:0000313" key="3">
    <source>
        <dbReference type="Proteomes" id="UP001605036"/>
    </source>
</evidence>
<organism evidence="2 3">
    <name type="scientific">Riccia fluitans</name>
    <dbReference type="NCBI Taxonomy" id="41844"/>
    <lineage>
        <taxon>Eukaryota</taxon>
        <taxon>Viridiplantae</taxon>
        <taxon>Streptophyta</taxon>
        <taxon>Embryophyta</taxon>
        <taxon>Marchantiophyta</taxon>
        <taxon>Marchantiopsida</taxon>
        <taxon>Marchantiidae</taxon>
        <taxon>Marchantiales</taxon>
        <taxon>Ricciaceae</taxon>
        <taxon>Riccia</taxon>
    </lineage>
</organism>
<comment type="caution">
    <text evidence="2">The sequence shown here is derived from an EMBL/GenBank/DDBJ whole genome shotgun (WGS) entry which is preliminary data.</text>
</comment>
<dbReference type="Proteomes" id="UP001605036">
    <property type="component" value="Unassembled WGS sequence"/>
</dbReference>